<evidence type="ECO:0000256" key="5">
    <source>
        <dbReference type="ARBA" id="ARBA00023180"/>
    </source>
</evidence>
<feature type="region of interest" description="Disordered" evidence="6">
    <location>
        <begin position="124"/>
        <end position="198"/>
    </location>
</feature>
<dbReference type="GO" id="GO:0046872">
    <property type="term" value="F:metal ion binding"/>
    <property type="evidence" value="ECO:0007669"/>
    <property type="project" value="UniProtKB-KW"/>
</dbReference>
<keyword evidence="4" id="KW-0186">Copper</keyword>
<dbReference type="Gene3D" id="2.60.40.420">
    <property type="entry name" value="Cupredoxins - blue copper proteins"/>
    <property type="match status" value="1"/>
</dbReference>
<dbReference type="InterPro" id="IPR039391">
    <property type="entry name" value="Phytocyanin-like"/>
</dbReference>
<dbReference type="PROSITE" id="PS00196">
    <property type="entry name" value="COPPER_BLUE"/>
    <property type="match status" value="1"/>
</dbReference>
<dbReference type="Pfam" id="PF02298">
    <property type="entry name" value="Cu_bind_like"/>
    <property type="match status" value="1"/>
</dbReference>
<keyword evidence="3" id="KW-0249">Electron transport</keyword>
<dbReference type="PANTHER" id="PTHR33021:SF356">
    <property type="entry name" value="MAVICYANIN"/>
    <property type="match status" value="1"/>
</dbReference>
<dbReference type="SUPFAM" id="SSF49503">
    <property type="entry name" value="Cupredoxins"/>
    <property type="match status" value="1"/>
</dbReference>
<feature type="compositionally biased region" description="Low complexity" evidence="6">
    <location>
        <begin position="140"/>
        <end position="165"/>
    </location>
</feature>
<feature type="domain" description="Phytocyanin" evidence="8">
    <location>
        <begin position="24"/>
        <end position="125"/>
    </location>
</feature>
<keyword evidence="5" id="KW-0325">Glycoprotein</keyword>
<proteinExistence type="predicted"/>
<keyword evidence="1" id="KW-0813">Transport</keyword>
<dbReference type="InterPro" id="IPR008972">
    <property type="entry name" value="Cupredoxin"/>
</dbReference>
<dbReference type="PANTHER" id="PTHR33021">
    <property type="entry name" value="BLUE COPPER PROTEIN"/>
    <property type="match status" value="1"/>
</dbReference>
<dbReference type="PROSITE" id="PS51485">
    <property type="entry name" value="PHYTOCYANIN"/>
    <property type="match status" value="1"/>
</dbReference>
<comment type="caution">
    <text evidence="9">The sequence shown here is derived from an EMBL/GenBank/DDBJ whole genome shotgun (WGS) entry which is preliminary data.</text>
</comment>
<keyword evidence="2" id="KW-0479">Metal-binding</keyword>
<feature type="compositionally biased region" description="Low complexity" evidence="6">
    <location>
        <begin position="173"/>
        <end position="182"/>
    </location>
</feature>
<feature type="compositionally biased region" description="Pro residues" evidence="6">
    <location>
        <begin position="127"/>
        <end position="139"/>
    </location>
</feature>
<evidence type="ECO:0000313" key="10">
    <source>
        <dbReference type="Proteomes" id="UP000619265"/>
    </source>
</evidence>
<dbReference type="Gramene" id="Jr08_19800_p1">
    <property type="protein sequence ID" value="cds.Jr08_19800_p1"/>
    <property type="gene ID" value="Jr08_19800"/>
</dbReference>
<evidence type="ECO:0000259" key="8">
    <source>
        <dbReference type="PROSITE" id="PS51485"/>
    </source>
</evidence>
<dbReference type="InterPro" id="IPR028871">
    <property type="entry name" value="BlueCu_1_BS"/>
</dbReference>
<evidence type="ECO:0000256" key="2">
    <source>
        <dbReference type="ARBA" id="ARBA00022723"/>
    </source>
</evidence>
<organism evidence="9 10">
    <name type="scientific">Juglans regia</name>
    <name type="common">English walnut</name>
    <dbReference type="NCBI Taxonomy" id="51240"/>
    <lineage>
        <taxon>Eukaryota</taxon>
        <taxon>Viridiplantae</taxon>
        <taxon>Streptophyta</taxon>
        <taxon>Embryophyta</taxon>
        <taxon>Tracheophyta</taxon>
        <taxon>Spermatophyta</taxon>
        <taxon>Magnoliopsida</taxon>
        <taxon>eudicotyledons</taxon>
        <taxon>Gunneridae</taxon>
        <taxon>Pentapetalae</taxon>
        <taxon>rosids</taxon>
        <taxon>fabids</taxon>
        <taxon>Fagales</taxon>
        <taxon>Juglandaceae</taxon>
        <taxon>Juglans</taxon>
    </lineage>
</organism>
<evidence type="ECO:0000313" key="9">
    <source>
        <dbReference type="EMBL" id="KAF5463258.1"/>
    </source>
</evidence>
<evidence type="ECO:0000256" key="3">
    <source>
        <dbReference type="ARBA" id="ARBA00022982"/>
    </source>
</evidence>
<dbReference type="FunFam" id="2.60.40.420:FF:000003">
    <property type="entry name" value="Blue copper"/>
    <property type="match status" value="1"/>
</dbReference>
<evidence type="ECO:0000256" key="4">
    <source>
        <dbReference type="ARBA" id="ARBA00023008"/>
    </source>
</evidence>
<protein>
    <recommendedName>
        <fullName evidence="8">Phytocyanin domain-containing protein</fullName>
    </recommendedName>
</protein>
<evidence type="ECO:0000256" key="6">
    <source>
        <dbReference type="SAM" id="MobiDB-lite"/>
    </source>
</evidence>
<evidence type="ECO:0000256" key="1">
    <source>
        <dbReference type="ARBA" id="ARBA00022448"/>
    </source>
</evidence>
<sequence length="229" mass="24745">MACLATGAMILLSFMSAVGVCFGAVYKVGDSNGWTNETNVDYKVWSSNSTFFVGDTFFFQYDYKSNDVMEVSREDFESCNVRSPLNLYTSGRDSITMWKPGHFYYLCSFPGHCQAGQKVDIRVLIQPPNPTPSPSPSPSDPRTSSTPSPSPSPSSTLPSTPSYQPTHPPSPSPSTTTIPATPDAQPPHFSLPGAEAPAPLKNTAPTSFLPSKVLLGLHLMMALGFLAYY</sequence>
<dbReference type="Proteomes" id="UP000619265">
    <property type="component" value="Unassembled WGS sequence"/>
</dbReference>
<dbReference type="GO" id="GO:0009055">
    <property type="term" value="F:electron transfer activity"/>
    <property type="evidence" value="ECO:0007669"/>
    <property type="project" value="InterPro"/>
</dbReference>
<reference evidence="9" key="2">
    <citation type="submission" date="2020-03" db="EMBL/GenBank/DDBJ databases">
        <title>Walnut 2.0.</title>
        <authorList>
            <person name="Marrano A."/>
            <person name="Britton M."/>
            <person name="Zimin A.V."/>
            <person name="Zaini P.A."/>
            <person name="Workman R."/>
            <person name="Puiu D."/>
            <person name="Bianco L."/>
            <person name="Allen B.J."/>
            <person name="Troggio M."/>
            <person name="Leslie C.A."/>
            <person name="Timp W."/>
            <person name="Dendekar A."/>
            <person name="Salzberg S.L."/>
            <person name="Neale D.B."/>
        </authorList>
    </citation>
    <scope>NUCLEOTIDE SEQUENCE</scope>
    <source>
        <tissue evidence="9">Leaves</tissue>
    </source>
</reference>
<evidence type="ECO:0000256" key="7">
    <source>
        <dbReference type="SAM" id="SignalP"/>
    </source>
</evidence>
<feature type="chain" id="PRO_5032895248" description="Phytocyanin domain-containing protein" evidence="7">
    <location>
        <begin position="24"/>
        <end position="229"/>
    </location>
</feature>
<gene>
    <name evidence="9" type="ORF">F2P56_019183</name>
</gene>
<keyword evidence="7" id="KW-0732">Signal</keyword>
<name>A0A833XB88_JUGRE</name>
<reference evidence="9" key="1">
    <citation type="submission" date="2015-10" db="EMBL/GenBank/DDBJ databases">
        <authorList>
            <person name="Martinez-Garcia P.J."/>
            <person name="Crepeau M.W."/>
            <person name="Puiu D."/>
            <person name="Gonzalez-Ibeas D."/>
            <person name="Whalen J."/>
            <person name="Stevens K."/>
            <person name="Paul R."/>
            <person name="Butterfield T."/>
            <person name="Britton M."/>
            <person name="Reagan R."/>
            <person name="Chakraborty S."/>
            <person name="Walawage S.L."/>
            <person name="Vasquez-Gross H.A."/>
            <person name="Cardeno C."/>
            <person name="Famula R."/>
            <person name="Pratt K."/>
            <person name="Kuruganti S."/>
            <person name="Aradhya M.K."/>
            <person name="Leslie C.A."/>
            <person name="Dandekar A.M."/>
            <person name="Salzberg S.L."/>
            <person name="Wegrzyn J.L."/>
            <person name="Langley C.H."/>
            <person name="Neale D.B."/>
        </authorList>
    </citation>
    <scope>NUCLEOTIDE SEQUENCE</scope>
    <source>
        <tissue evidence="9">Leaves</tissue>
    </source>
</reference>
<accession>A0A833XB88</accession>
<dbReference type="InterPro" id="IPR003245">
    <property type="entry name" value="Phytocyanin_dom"/>
</dbReference>
<dbReference type="AlphaFoldDB" id="A0A833XB88"/>
<dbReference type="EMBL" id="LIHL02000008">
    <property type="protein sequence ID" value="KAF5463258.1"/>
    <property type="molecule type" value="Genomic_DNA"/>
</dbReference>
<feature type="signal peptide" evidence="7">
    <location>
        <begin position="1"/>
        <end position="23"/>
    </location>
</feature>